<evidence type="ECO:0000259" key="3">
    <source>
        <dbReference type="PROSITE" id="PS51462"/>
    </source>
</evidence>
<dbReference type="OrthoDB" id="21342at2"/>
<accession>A0A3A4KBW5</accession>
<comment type="cofactor">
    <cofactor evidence="1">
        <name>Mg(2+)</name>
        <dbReference type="ChEBI" id="CHEBI:18420"/>
    </cofactor>
</comment>
<dbReference type="InterPro" id="IPR015797">
    <property type="entry name" value="NUDIX_hydrolase-like_dom_sf"/>
</dbReference>
<keyword evidence="2" id="KW-0378">Hydrolase</keyword>
<evidence type="ECO:0000313" key="5">
    <source>
        <dbReference type="Proteomes" id="UP000266677"/>
    </source>
</evidence>
<protein>
    <submittedName>
        <fullName evidence="4">NUDIX domain-containing protein</fullName>
    </submittedName>
</protein>
<feature type="domain" description="Nudix hydrolase" evidence="3">
    <location>
        <begin position="55"/>
        <end position="187"/>
    </location>
</feature>
<dbReference type="EMBL" id="QZFU01000041">
    <property type="protein sequence ID" value="RJO69782.1"/>
    <property type="molecule type" value="Genomic_DNA"/>
</dbReference>
<reference evidence="4 5" key="1">
    <citation type="submission" date="2018-09" db="EMBL/GenBank/DDBJ databases">
        <title>YIM PH21274 draft genome.</title>
        <authorList>
            <person name="Miao C."/>
        </authorList>
    </citation>
    <scope>NUCLEOTIDE SEQUENCE [LARGE SCALE GENOMIC DNA]</scope>
    <source>
        <strain evidence="4 5">YIM PH 21724</strain>
    </source>
</reference>
<evidence type="ECO:0000256" key="1">
    <source>
        <dbReference type="ARBA" id="ARBA00001946"/>
    </source>
</evidence>
<dbReference type="InterPro" id="IPR020084">
    <property type="entry name" value="NUDIX_hydrolase_CS"/>
</dbReference>
<organism evidence="4 5">
    <name type="scientific">Nocardia panacis</name>
    <dbReference type="NCBI Taxonomy" id="2340916"/>
    <lineage>
        <taxon>Bacteria</taxon>
        <taxon>Bacillati</taxon>
        <taxon>Actinomycetota</taxon>
        <taxon>Actinomycetes</taxon>
        <taxon>Mycobacteriales</taxon>
        <taxon>Nocardiaceae</taxon>
        <taxon>Nocardia</taxon>
    </lineage>
</organism>
<dbReference type="CDD" id="cd04683">
    <property type="entry name" value="NUDIX_Hydrolase"/>
    <property type="match status" value="1"/>
</dbReference>
<dbReference type="SUPFAM" id="SSF55811">
    <property type="entry name" value="Nudix"/>
    <property type="match status" value="1"/>
</dbReference>
<comment type="caution">
    <text evidence="4">The sequence shown here is derived from an EMBL/GenBank/DDBJ whole genome shotgun (WGS) entry which is preliminary data.</text>
</comment>
<dbReference type="AlphaFoldDB" id="A0A3A4KBW5"/>
<dbReference type="PROSITE" id="PS00893">
    <property type="entry name" value="NUDIX_BOX"/>
    <property type="match status" value="1"/>
</dbReference>
<dbReference type="Gene3D" id="3.90.79.10">
    <property type="entry name" value="Nucleoside Triphosphate Pyrophosphohydrolase"/>
    <property type="match status" value="1"/>
</dbReference>
<name>A0A3A4KBW5_9NOCA</name>
<proteinExistence type="predicted"/>
<dbReference type="PROSITE" id="PS51462">
    <property type="entry name" value="NUDIX"/>
    <property type="match status" value="1"/>
</dbReference>
<keyword evidence="5" id="KW-1185">Reference proteome</keyword>
<evidence type="ECO:0000256" key="2">
    <source>
        <dbReference type="ARBA" id="ARBA00022801"/>
    </source>
</evidence>
<dbReference type="PANTHER" id="PTHR43046">
    <property type="entry name" value="GDP-MANNOSE MANNOSYL HYDROLASE"/>
    <property type="match status" value="1"/>
</dbReference>
<evidence type="ECO:0000313" key="4">
    <source>
        <dbReference type="EMBL" id="RJO69782.1"/>
    </source>
</evidence>
<dbReference type="Proteomes" id="UP000266677">
    <property type="component" value="Unassembled WGS sequence"/>
</dbReference>
<sequence length="192" mass="21700">MHSTHNLLALNELRSERLTHSCFSGPVQHIRFVLKGDVLETTVEPSQTAKPQRHKVTGDVHLILRRGDEVLFGQRQNTGYEDGAWHLPSGHLEADESVVEALIREADEEIGVRIVPADVRFSHIMHNSSSGGRVAFFFTVDRWDGEPTNREPDKCAALEFFPIRDLPDHMIEYCRAAMGHVSDDEPFSAFGW</sequence>
<dbReference type="GO" id="GO:0016787">
    <property type="term" value="F:hydrolase activity"/>
    <property type="evidence" value="ECO:0007669"/>
    <property type="project" value="UniProtKB-KW"/>
</dbReference>
<dbReference type="InterPro" id="IPR000086">
    <property type="entry name" value="NUDIX_hydrolase_dom"/>
</dbReference>
<dbReference type="PANTHER" id="PTHR43046:SF16">
    <property type="entry name" value="ADP-RIBOSE PYROPHOSPHATASE YJHB-RELATED"/>
    <property type="match status" value="1"/>
</dbReference>
<gene>
    <name evidence="4" type="ORF">D5S18_28180</name>
</gene>
<dbReference type="Pfam" id="PF00293">
    <property type="entry name" value="NUDIX"/>
    <property type="match status" value="1"/>
</dbReference>